<dbReference type="Gramene" id="C.cajan_11353.t">
    <property type="protein sequence ID" value="C.cajan_11353.t.cds1"/>
    <property type="gene ID" value="C.cajan_11353"/>
</dbReference>
<sequence>MLQSQGSNSASSTSHINQISGSQTGNRTLTFTCNVSKQDNCSWILDFGATDHVASSLHLYSKYRKINPILVKLPNGHQVQTTHAGTIYFSDEFYLDDVLYLPCFQFNLLSVSKLVSSLPCKLIFASNKCVIQDLHNQRMIGIVEATEGLYKLDRLPLQPSNTNSNLVASVFKKSLLTCNKFPPDIWHYRLGHPSIERMQILKHSFPSIDFDRNFVCDTCHYAKQKRISFPNSDSKSVSAFDLIHVDIWGPCNVSSMHGHKYFLTIVDDYTRFV</sequence>
<dbReference type="Gene3D" id="3.30.420.10">
    <property type="entry name" value="Ribonuclease H-like superfamily/Ribonuclease H"/>
    <property type="match status" value="1"/>
</dbReference>
<keyword evidence="1" id="KW-0378">Hydrolase</keyword>
<dbReference type="EMBL" id="CM003608">
    <property type="protein sequence ID" value="KYP65446.1"/>
    <property type="molecule type" value="Genomic_DNA"/>
</dbReference>
<keyword evidence="6" id="KW-1185">Reference proteome</keyword>
<evidence type="ECO:0000259" key="3">
    <source>
        <dbReference type="Pfam" id="PF13976"/>
    </source>
</evidence>
<feature type="compositionally biased region" description="Low complexity" evidence="2">
    <location>
        <begin position="1"/>
        <end position="14"/>
    </location>
</feature>
<dbReference type="GO" id="GO:0003676">
    <property type="term" value="F:nucleic acid binding"/>
    <property type="evidence" value="ECO:0007669"/>
    <property type="project" value="InterPro"/>
</dbReference>
<evidence type="ECO:0000313" key="6">
    <source>
        <dbReference type="Proteomes" id="UP000075243"/>
    </source>
</evidence>
<proteinExistence type="predicted"/>
<dbReference type="GO" id="GO:0006508">
    <property type="term" value="P:proteolysis"/>
    <property type="evidence" value="ECO:0007669"/>
    <property type="project" value="UniProtKB-KW"/>
</dbReference>
<evidence type="ECO:0000313" key="5">
    <source>
        <dbReference type="EMBL" id="KYP65446.1"/>
    </source>
</evidence>
<protein>
    <submittedName>
        <fullName evidence="5">Retrovirus-related Pol polyprotein from transposon TNT 1-94</fullName>
    </submittedName>
</protein>
<evidence type="ECO:0000259" key="4">
    <source>
        <dbReference type="Pfam" id="PF22936"/>
    </source>
</evidence>
<feature type="domain" description="GAG-pre-integrase" evidence="3">
    <location>
        <begin position="148"/>
        <end position="224"/>
    </location>
</feature>
<dbReference type="Pfam" id="PF22936">
    <property type="entry name" value="Pol_BBD"/>
    <property type="match status" value="1"/>
</dbReference>
<dbReference type="InterPro" id="IPR054722">
    <property type="entry name" value="PolX-like_BBD"/>
</dbReference>
<dbReference type="InterPro" id="IPR039537">
    <property type="entry name" value="Retrotran_Ty1/copia-like"/>
</dbReference>
<reference evidence="5 6" key="1">
    <citation type="journal article" date="2012" name="Nat. Biotechnol.">
        <title>Draft genome sequence of pigeonpea (Cajanus cajan), an orphan legume crop of resource-poor farmers.</title>
        <authorList>
            <person name="Varshney R.K."/>
            <person name="Chen W."/>
            <person name="Li Y."/>
            <person name="Bharti A.K."/>
            <person name="Saxena R.K."/>
            <person name="Schlueter J.A."/>
            <person name="Donoghue M.T."/>
            <person name="Azam S."/>
            <person name="Fan G."/>
            <person name="Whaley A.M."/>
            <person name="Farmer A.D."/>
            <person name="Sheridan J."/>
            <person name="Iwata A."/>
            <person name="Tuteja R."/>
            <person name="Penmetsa R.V."/>
            <person name="Wu W."/>
            <person name="Upadhyaya H.D."/>
            <person name="Yang S.P."/>
            <person name="Shah T."/>
            <person name="Saxena K.B."/>
            <person name="Michael T."/>
            <person name="McCombie W.R."/>
            <person name="Yang B."/>
            <person name="Zhang G."/>
            <person name="Yang H."/>
            <person name="Wang J."/>
            <person name="Spillane C."/>
            <person name="Cook D.R."/>
            <person name="May G.D."/>
            <person name="Xu X."/>
            <person name="Jackson S.A."/>
        </authorList>
    </citation>
    <scope>NUCLEOTIDE SEQUENCE [LARGE SCALE GENOMIC DNA]</scope>
    <source>
        <strain evidence="6">cv. Asha</strain>
    </source>
</reference>
<feature type="region of interest" description="Disordered" evidence="2">
    <location>
        <begin position="1"/>
        <end position="21"/>
    </location>
</feature>
<dbReference type="PANTHER" id="PTHR42648">
    <property type="entry name" value="TRANSPOSASE, PUTATIVE-RELATED"/>
    <property type="match status" value="1"/>
</dbReference>
<dbReference type="GO" id="GO:0008233">
    <property type="term" value="F:peptidase activity"/>
    <property type="evidence" value="ECO:0007669"/>
    <property type="project" value="UniProtKB-KW"/>
</dbReference>
<dbReference type="PANTHER" id="PTHR42648:SF31">
    <property type="entry name" value="RNA-DIRECTED DNA POLYMERASE"/>
    <property type="match status" value="1"/>
</dbReference>
<dbReference type="SUPFAM" id="SSF53098">
    <property type="entry name" value="Ribonuclease H-like"/>
    <property type="match status" value="1"/>
</dbReference>
<dbReference type="AlphaFoldDB" id="A0A151TEL7"/>
<evidence type="ECO:0000256" key="1">
    <source>
        <dbReference type="ARBA" id="ARBA00022670"/>
    </source>
</evidence>
<organism evidence="5 6">
    <name type="scientific">Cajanus cajan</name>
    <name type="common">Pigeon pea</name>
    <name type="synonym">Cajanus indicus</name>
    <dbReference type="NCBI Taxonomy" id="3821"/>
    <lineage>
        <taxon>Eukaryota</taxon>
        <taxon>Viridiplantae</taxon>
        <taxon>Streptophyta</taxon>
        <taxon>Embryophyta</taxon>
        <taxon>Tracheophyta</taxon>
        <taxon>Spermatophyta</taxon>
        <taxon>Magnoliopsida</taxon>
        <taxon>eudicotyledons</taxon>
        <taxon>Gunneridae</taxon>
        <taxon>Pentapetalae</taxon>
        <taxon>rosids</taxon>
        <taxon>fabids</taxon>
        <taxon>Fabales</taxon>
        <taxon>Fabaceae</taxon>
        <taxon>Papilionoideae</taxon>
        <taxon>50 kb inversion clade</taxon>
        <taxon>NPAAA clade</taxon>
        <taxon>indigoferoid/millettioid clade</taxon>
        <taxon>Phaseoleae</taxon>
        <taxon>Cajanus</taxon>
    </lineage>
</organism>
<dbReference type="Pfam" id="PF13976">
    <property type="entry name" value="gag_pre-integrs"/>
    <property type="match status" value="1"/>
</dbReference>
<dbReference type="InterPro" id="IPR012337">
    <property type="entry name" value="RNaseH-like_sf"/>
</dbReference>
<gene>
    <name evidence="5" type="ORF">KK1_011681</name>
</gene>
<dbReference type="InterPro" id="IPR025724">
    <property type="entry name" value="GAG-pre-integrase_dom"/>
</dbReference>
<accession>A0A151TEL7</accession>
<keyword evidence="1" id="KW-0645">Protease</keyword>
<dbReference type="InterPro" id="IPR036397">
    <property type="entry name" value="RNaseH_sf"/>
</dbReference>
<dbReference type="Proteomes" id="UP000075243">
    <property type="component" value="Chromosome 6"/>
</dbReference>
<name>A0A151TEL7_CAJCA</name>
<feature type="domain" description="Retrovirus-related Pol polyprotein from transposon TNT 1-94-like beta-barrel" evidence="4">
    <location>
        <begin position="43"/>
        <end position="116"/>
    </location>
</feature>
<evidence type="ECO:0000256" key="2">
    <source>
        <dbReference type="SAM" id="MobiDB-lite"/>
    </source>
</evidence>